<comment type="caution">
    <text evidence="8">The sequence shown here is derived from an EMBL/GenBank/DDBJ whole genome shotgun (WGS) entry which is preliminary data.</text>
</comment>
<dbReference type="PANTHER" id="PTHR24421:SF10">
    <property type="entry name" value="NITRATE_NITRITE SENSOR PROTEIN NARQ"/>
    <property type="match status" value="1"/>
</dbReference>
<evidence type="ECO:0000256" key="4">
    <source>
        <dbReference type="ARBA" id="ARBA00022777"/>
    </source>
</evidence>
<keyword evidence="9" id="KW-1185">Reference proteome</keyword>
<protein>
    <recommendedName>
        <fullName evidence="2">histidine kinase</fullName>
        <ecNumber evidence="2">2.7.13.3</ecNumber>
    </recommendedName>
</protein>
<dbReference type="PROSITE" id="PS51257">
    <property type="entry name" value="PROKAR_LIPOPROTEIN"/>
    <property type="match status" value="1"/>
</dbReference>
<dbReference type="SUPFAM" id="SSF55874">
    <property type="entry name" value="ATPase domain of HSP90 chaperone/DNA topoisomerase II/histidine kinase"/>
    <property type="match status" value="1"/>
</dbReference>
<evidence type="ECO:0000256" key="1">
    <source>
        <dbReference type="ARBA" id="ARBA00000085"/>
    </source>
</evidence>
<dbReference type="Proteomes" id="UP000325141">
    <property type="component" value="Unassembled WGS sequence"/>
</dbReference>
<dbReference type="PANTHER" id="PTHR24421">
    <property type="entry name" value="NITRATE/NITRITE SENSOR PROTEIN NARX-RELATED"/>
    <property type="match status" value="1"/>
</dbReference>
<evidence type="ECO:0000313" key="8">
    <source>
        <dbReference type="EMBL" id="KAA5537652.1"/>
    </source>
</evidence>
<dbReference type="SMART" id="SM00387">
    <property type="entry name" value="HATPase_c"/>
    <property type="match status" value="1"/>
</dbReference>
<evidence type="ECO:0000256" key="3">
    <source>
        <dbReference type="ARBA" id="ARBA00022679"/>
    </source>
</evidence>
<evidence type="ECO:0000256" key="6">
    <source>
        <dbReference type="SAM" id="Phobius"/>
    </source>
</evidence>
<keyword evidence="3" id="KW-0808">Transferase</keyword>
<evidence type="ECO:0000259" key="7">
    <source>
        <dbReference type="SMART" id="SM00387"/>
    </source>
</evidence>
<keyword evidence="5" id="KW-0902">Two-component regulatory system</keyword>
<sequence length="650" mass="75921">MRKLVVLTLFSLFFAVSCKKPANVYDHIQIHKKITESNYKSFTLDELYYCLLYNIQFADEFDKAKDKAVYFEKSALKLADSTNIYRSNNLQILLNSDLPTTDDRYQHLFKSVNYFENQSSLYDAYLSNYLISEYYFNLQSFQIAENYAYKALENLGTNNKEYAFEKASVFILISNVHYKQKKYEAAFKILHSYETLSDNFNKKLFSREKINSLKSIYINNYAISGNKTGQISLKQTIKDLESAFDLASTTNSDKSKKNKIITLHNLIQYKIESANLDSLDAYIKTFEENKSYVLSVPLLQENYAVLGDYLLKIKKDIVAAKKFQKELLAENDLKFQNLFLEKRILEQIMQHTDSTSAELNNHYLNVVGQIQNDNDKKVNINQKVVYDNHELVRKNEKLKREIFFVVAIILGISIISILVIFSIIQKINLKKIQLRNDYIEQDTKALEVTLTYKNNIENKLNNNKKQIFMELHDNIVNKLFSTRFLLHKDFIKPNSLEIAKNTVLEVKQSLIEICDNYNEINSLFEKDSFHHMLIELIENQPNNLITFDYDFDLSIEWFKTHPRIRFHLYRVLQELLQNIHKHSSATHAKIKLYQEQSNIKLIVIDNGKGFVKTAQKGIGISNIHNRLKEIDGTLTIESTKGTTFIITVKL</sequence>
<keyword evidence="6" id="KW-0812">Transmembrane</keyword>
<dbReference type="GO" id="GO:0004673">
    <property type="term" value="F:protein histidine kinase activity"/>
    <property type="evidence" value="ECO:0007669"/>
    <property type="project" value="UniProtKB-EC"/>
</dbReference>
<evidence type="ECO:0000256" key="2">
    <source>
        <dbReference type="ARBA" id="ARBA00012438"/>
    </source>
</evidence>
<accession>A0A5M6CUJ0</accession>
<keyword evidence="6" id="KW-0472">Membrane</keyword>
<dbReference type="InterPro" id="IPR050482">
    <property type="entry name" value="Sensor_HK_TwoCompSys"/>
</dbReference>
<comment type="catalytic activity">
    <reaction evidence="1">
        <text>ATP + protein L-histidine = ADP + protein N-phospho-L-histidine.</text>
        <dbReference type="EC" id="2.7.13.3"/>
    </reaction>
</comment>
<dbReference type="CDD" id="cd16917">
    <property type="entry name" value="HATPase_UhpB-NarQ-NarX-like"/>
    <property type="match status" value="1"/>
</dbReference>
<dbReference type="Gene3D" id="3.30.565.10">
    <property type="entry name" value="Histidine kinase-like ATPase, C-terminal domain"/>
    <property type="match status" value="1"/>
</dbReference>
<evidence type="ECO:0000256" key="5">
    <source>
        <dbReference type="ARBA" id="ARBA00023012"/>
    </source>
</evidence>
<feature type="transmembrane region" description="Helical" evidence="6">
    <location>
        <begin position="402"/>
        <end position="424"/>
    </location>
</feature>
<dbReference type="EMBL" id="VWSG01000002">
    <property type="protein sequence ID" value="KAA5537652.1"/>
    <property type="molecule type" value="Genomic_DNA"/>
</dbReference>
<gene>
    <name evidence="8" type="ORF">F0460_02965</name>
</gene>
<keyword evidence="6" id="KW-1133">Transmembrane helix</keyword>
<dbReference type="EC" id="2.7.13.3" evidence="2"/>
<dbReference type="RefSeq" id="WP_150010126.1">
    <property type="nucleotide sequence ID" value="NZ_VWSG01000002.1"/>
</dbReference>
<evidence type="ECO:0000313" key="9">
    <source>
        <dbReference type="Proteomes" id="UP000325141"/>
    </source>
</evidence>
<keyword evidence="4" id="KW-0418">Kinase</keyword>
<dbReference type="GO" id="GO:0000160">
    <property type="term" value="P:phosphorelay signal transduction system"/>
    <property type="evidence" value="ECO:0007669"/>
    <property type="project" value="UniProtKB-KW"/>
</dbReference>
<dbReference type="InterPro" id="IPR003594">
    <property type="entry name" value="HATPase_dom"/>
</dbReference>
<dbReference type="InterPro" id="IPR036890">
    <property type="entry name" value="HATPase_C_sf"/>
</dbReference>
<organism evidence="8 9">
    <name type="scientific">Paenimyroides baculatum</name>
    <dbReference type="NCBI Taxonomy" id="2608000"/>
    <lineage>
        <taxon>Bacteria</taxon>
        <taxon>Pseudomonadati</taxon>
        <taxon>Bacteroidota</taxon>
        <taxon>Flavobacteriia</taxon>
        <taxon>Flavobacteriales</taxon>
        <taxon>Flavobacteriaceae</taxon>
        <taxon>Paenimyroides</taxon>
    </lineage>
</organism>
<proteinExistence type="predicted"/>
<reference evidence="8 9" key="1">
    <citation type="submission" date="2019-09" db="EMBL/GenBank/DDBJ databases">
        <title>Genome sequence and assembly of Flavobacterium sp.</title>
        <authorList>
            <person name="Chhetri G."/>
        </authorList>
    </citation>
    <scope>NUCLEOTIDE SEQUENCE [LARGE SCALE GENOMIC DNA]</scope>
    <source>
        <strain evidence="8 9">SNL9</strain>
    </source>
</reference>
<dbReference type="Pfam" id="PF02518">
    <property type="entry name" value="HATPase_c"/>
    <property type="match status" value="1"/>
</dbReference>
<dbReference type="AlphaFoldDB" id="A0A5M6CUJ0"/>
<name>A0A5M6CUJ0_9FLAO</name>
<feature type="domain" description="Histidine kinase/HSP90-like ATPase" evidence="7">
    <location>
        <begin position="563"/>
        <end position="650"/>
    </location>
</feature>